<dbReference type="NCBIfam" id="NF008712">
    <property type="entry name" value="PRK11715.1-1"/>
    <property type="match status" value="1"/>
</dbReference>
<evidence type="ECO:0000313" key="2">
    <source>
        <dbReference type="EMBL" id="GAA4135744.1"/>
    </source>
</evidence>
<dbReference type="Proteomes" id="UP001500101">
    <property type="component" value="Unassembled WGS sequence"/>
</dbReference>
<gene>
    <name evidence="2" type="primary">creD</name>
    <name evidence="2" type="ORF">GCM10022216_09920</name>
</gene>
<feature type="transmembrane region" description="Helical" evidence="1">
    <location>
        <begin position="347"/>
        <end position="367"/>
    </location>
</feature>
<sequence>MVNDLIRERKDRGSSVSREIAMKWGTDQVILGPVLAVPYDAIEEKIESLPDGKSKTIQTKVTQYAFLMPNEVKVDGDVKPEVKKRGIYQAILYSTKVDLKGNFSGFDLEKLPVDQADLRWKESKLIVGIEDFKGLSKNPVITWAGKPYEMTKNNQEVRLFRENLTVTVPLEGPESVKQAFSLPLELRGSKSLNFLPLAKQTQIKVKGDWSNPSFNGNFLPEKREVGQSFDALWNIPAFTRKVPQHWSGFPSIIFKFQGLELNSEDRMMSSSEETYMQSQAAANAVASGSNENIETSNDLDLVQINFLPSVNNYQKITRVAKYGILVVGLTFVSLIFMELIKKQKVHVVQYVLIGFGMVLFYGLLLAISEHLGFNWAYLVSALATMALISTYIMGITKNRKSAMLFGVILSIFYLFIYVLLQLQDYSLIVGMIGLFVILAVLMRLSTKIEWNLADRK</sequence>
<feature type="transmembrane region" description="Helical" evidence="1">
    <location>
        <begin position="426"/>
        <end position="446"/>
    </location>
</feature>
<feature type="transmembrane region" description="Helical" evidence="1">
    <location>
        <begin position="319"/>
        <end position="340"/>
    </location>
</feature>
<proteinExistence type="predicted"/>
<dbReference type="EMBL" id="BAAAZI010000006">
    <property type="protein sequence ID" value="GAA4135744.1"/>
    <property type="molecule type" value="Genomic_DNA"/>
</dbReference>
<evidence type="ECO:0000313" key="3">
    <source>
        <dbReference type="Proteomes" id="UP001500101"/>
    </source>
</evidence>
<feature type="transmembrane region" description="Helical" evidence="1">
    <location>
        <begin position="373"/>
        <end position="395"/>
    </location>
</feature>
<comment type="caution">
    <text evidence="2">The sequence shown here is derived from an EMBL/GenBank/DDBJ whole genome shotgun (WGS) entry which is preliminary data.</text>
</comment>
<dbReference type="PANTHER" id="PTHR30092:SF0">
    <property type="entry name" value="INNER MEMBRANE PROTEIN CRED"/>
    <property type="match status" value="1"/>
</dbReference>
<keyword evidence="1" id="KW-1133">Transmembrane helix</keyword>
<dbReference type="InterPro" id="IPR010364">
    <property type="entry name" value="Uncharacterised_IM_CreD"/>
</dbReference>
<dbReference type="PANTHER" id="PTHR30092">
    <property type="entry name" value="INNER MEMBRANE PROTEIN CRED"/>
    <property type="match status" value="1"/>
</dbReference>
<name>A0ABP7YH82_9SPHI</name>
<organism evidence="2 3">
    <name type="scientific">Sphingobacterium kyonggiense</name>
    <dbReference type="NCBI Taxonomy" id="714075"/>
    <lineage>
        <taxon>Bacteria</taxon>
        <taxon>Pseudomonadati</taxon>
        <taxon>Bacteroidota</taxon>
        <taxon>Sphingobacteriia</taxon>
        <taxon>Sphingobacteriales</taxon>
        <taxon>Sphingobacteriaceae</taxon>
        <taxon>Sphingobacterium</taxon>
    </lineage>
</organism>
<keyword evidence="1" id="KW-0812">Transmembrane</keyword>
<accession>A0ABP7YH82</accession>
<feature type="transmembrane region" description="Helical" evidence="1">
    <location>
        <begin position="402"/>
        <end position="420"/>
    </location>
</feature>
<keyword evidence="1" id="KW-0472">Membrane</keyword>
<dbReference type="Pfam" id="PF06123">
    <property type="entry name" value="CreD"/>
    <property type="match status" value="1"/>
</dbReference>
<reference evidence="3" key="1">
    <citation type="journal article" date="2019" name="Int. J. Syst. Evol. Microbiol.">
        <title>The Global Catalogue of Microorganisms (GCM) 10K type strain sequencing project: providing services to taxonomists for standard genome sequencing and annotation.</title>
        <authorList>
            <consortium name="The Broad Institute Genomics Platform"/>
            <consortium name="The Broad Institute Genome Sequencing Center for Infectious Disease"/>
            <person name="Wu L."/>
            <person name="Ma J."/>
        </authorList>
    </citation>
    <scope>NUCLEOTIDE SEQUENCE [LARGE SCALE GENOMIC DNA]</scope>
    <source>
        <strain evidence="3">JCM 16704</strain>
    </source>
</reference>
<protein>
    <submittedName>
        <fullName evidence="2">Cell envelope integrity protein CreD</fullName>
    </submittedName>
</protein>
<evidence type="ECO:0000256" key="1">
    <source>
        <dbReference type="SAM" id="Phobius"/>
    </source>
</evidence>
<dbReference type="PIRSF" id="PIRSF004548">
    <property type="entry name" value="CreD"/>
    <property type="match status" value="1"/>
</dbReference>
<keyword evidence="3" id="KW-1185">Reference proteome</keyword>